<keyword evidence="2" id="KW-1185">Reference proteome</keyword>
<evidence type="ECO:0000313" key="1">
    <source>
        <dbReference type="EMBL" id="PWH86598.1"/>
    </source>
</evidence>
<dbReference type="OrthoDB" id="1986024at2"/>
<reference evidence="1 2" key="1">
    <citation type="submission" date="2018-05" db="EMBL/GenBank/DDBJ databases">
        <title>Brumimicrobium oceani sp. nov., isolated from coastal sediment.</title>
        <authorList>
            <person name="Kou Y."/>
        </authorList>
    </citation>
    <scope>NUCLEOTIDE SEQUENCE [LARGE SCALE GENOMIC DNA]</scope>
    <source>
        <strain evidence="1 2">C305</strain>
    </source>
</reference>
<reference evidence="1 2" key="2">
    <citation type="submission" date="2018-05" db="EMBL/GenBank/DDBJ databases">
        <authorList>
            <person name="Lanie J.A."/>
            <person name="Ng W.-L."/>
            <person name="Kazmierczak K.M."/>
            <person name="Andrzejewski T.M."/>
            <person name="Davidsen T.M."/>
            <person name="Wayne K.J."/>
            <person name="Tettelin H."/>
            <person name="Glass J.I."/>
            <person name="Rusch D."/>
            <person name="Podicherti R."/>
            <person name="Tsui H.-C.T."/>
            <person name="Winkler M.E."/>
        </authorList>
    </citation>
    <scope>NUCLEOTIDE SEQUENCE [LARGE SCALE GENOMIC DNA]</scope>
    <source>
        <strain evidence="1 2">C305</strain>
    </source>
</reference>
<dbReference type="Proteomes" id="UP000245370">
    <property type="component" value="Unassembled WGS sequence"/>
</dbReference>
<comment type="caution">
    <text evidence="1">The sequence shown here is derived from an EMBL/GenBank/DDBJ whole genome shotgun (WGS) entry which is preliminary data.</text>
</comment>
<gene>
    <name evidence="1" type="ORF">DIT68_05020</name>
</gene>
<proteinExistence type="predicted"/>
<accession>A0A2U2XFM5</accession>
<sequence>MEHKTLKELIQKLGELHKEAVKHTLSLTKPEAERLIQNKSKDIKVIERTLDALLETAFDEEVLIVYKKLCRYYYDIDQRAAIQYVDFYREMWDSDLGD</sequence>
<protein>
    <submittedName>
        <fullName evidence="1">Uncharacterized protein</fullName>
    </submittedName>
</protein>
<name>A0A2U2XFM5_9FLAO</name>
<dbReference type="EMBL" id="QFRJ01000002">
    <property type="protein sequence ID" value="PWH86598.1"/>
    <property type="molecule type" value="Genomic_DNA"/>
</dbReference>
<evidence type="ECO:0000313" key="2">
    <source>
        <dbReference type="Proteomes" id="UP000245370"/>
    </source>
</evidence>
<dbReference type="RefSeq" id="WP_109358710.1">
    <property type="nucleotide sequence ID" value="NZ_QFRJ01000002.1"/>
</dbReference>
<organism evidence="1 2">
    <name type="scientific">Brumimicrobium oceani</name>
    <dbReference type="NCBI Taxonomy" id="2100725"/>
    <lineage>
        <taxon>Bacteria</taxon>
        <taxon>Pseudomonadati</taxon>
        <taxon>Bacteroidota</taxon>
        <taxon>Flavobacteriia</taxon>
        <taxon>Flavobacteriales</taxon>
        <taxon>Crocinitomicaceae</taxon>
        <taxon>Brumimicrobium</taxon>
    </lineage>
</organism>
<dbReference type="AlphaFoldDB" id="A0A2U2XFM5"/>